<keyword evidence="3 5" id="KW-0238">DNA-binding</keyword>
<dbReference type="InterPro" id="IPR013757">
    <property type="entry name" value="Topo_IIA_A_a_sf"/>
</dbReference>
<proteinExistence type="inferred from homology"/>
<name>A0A6P6RTF6_9EIME</name>
<evidence type="ECO:0000256" key="4">
    <source>
        <dbReference type="ARBA" id="ARBA00023235"/>
    </source>
</evidence>
<sequence length="881" mass="94290">MVVLGGLCCLLAVAVGCVPRIEAFLSAPQRCCSAAVCTPGLGKVCPLSSPLHLPFTKETANSGVRASPLNRKPALSHSDSAESASAQPGSTAAVATATAETEGNEGIPREFANELIESFGLYAVSTIHARALPDTRDGLKPVHRRILFAMQQLGLNHSGPFRKSARVVGEVLGKFHPHGDKAVYDALVRLAQPFVSHLPLVEGHGNFGSVDGDPAAAMRYTECRLSAFCQDALFKDLHTSACSFRPNFDATEVEPECLPARVPLLLLQGTAGVAVGLATSLPPHNLKEVVAACIALIDNRRLPDSSLYRLLPAPDFPTGGLLVEGSAAALAYKEASTECAAVRDESDFSGIRVVFELSPEVPPREAWKHLLARTPLEVSVQCNFVALKDGKEPQRLSLRGLLEAWLEARLKAVRARTQREEELLLEEQHLLEGLTKAASCSNEIIKLLQDSADAAEATQKLTERPFAFTERQAQALLRMRLSSLLRLQQQQQQQKLEETRQKAVKLRHLLSDDRELYGVIKEELLEVATKYGVPRKTRFLRGGPPGSSQAIDADAILNGGRDESAETPKDTKSYLLLVTEGGLYKRIPEAALSLQRRGSTGQRCQSAGGVRAAAGTKWTVEASQSLDTTSRSSSKMSAVVAATACRDSDWLMLIWRDGRCLSLRGQQLQRHGLKASGSPLAAAVYSSRRRVTGKAAAADGTGEAGDVAGEGLCCVVQVNSGETDGRLVVATQKGLVKAVPLRLLLPSGTARKQRLRRLLALRRGDQVAGCVTISEGGQQKGGASGKESSEGLKDEAANGPTEQPAALLLGESKEKGFALKKRKLAHDETRERDTLSPPGGCHLEPRRFPRAARGGFCPVTQQQALERCNPPEAEGGAAAGS</sequence>
<dbReference type="InterPro" id="IPR013760">
    <property type="entry name" value="Topo_IIA-like_dom_sf"/>
</dbReference>
<dbReference type="Gene3D" id="1.10.268.10">
    <property type="entry name" value="Topoisomerase, domain 3"/>
    <property type="match status" value="1"/>
</dbReference>
<accession>A0A6P6RTF6</accession>
<dbReference type="SUPFAM" id="SSF101904">
    <property type="entry name" value="GyrA/ParC C-terminal domain-like"/>
    <property type="match status" value="1"/>
</dbReference>
<dbReference type="GO" id="GO:0003918">
    <property type="term" value="F:DNA topoisomerase type II (double strand cut, ATP-hydrolyzing) activity"/>
    <property type="evidence" value="ECO:0007669"/>
    <property type="project" value="UniProtKB-EC"/>
</dbReference>
<feature type="compositionally biased region" description="Basic and acidic residues" evidence="6">
    <location>
        <begin position="825"/>
        <end position="834"/>
    </location>
</feature>
<feature type="signal peptide" evidence="7">
    <location>
        <begin position="1"/>
        <end position="23"/>
    </location>
</feature>
<dbReference type="PROSITE" id="PS52040">
    <property type="entry name" value="TOPO_IIA"/>
    <property type="match status" value="1"/>
</dbReference>
<dbReference type="Gene3D" id="2.120.10.90">
    <property type="entry name" value="DNA gyrase/topoisomerase IV, subunit A, C-terminal"/>
    <property type="match status" value="1"/>
</dbReference>
<dbReference type="InterPro" id="IPR050220">
    <property type="entry name" value="Type_II_DNA_Topoisomerases"/>
</dbReference>
<dbReference type="GO" id="GO:0003677">
    <property type="term" value="F:DNA binding"/>
    <property type="evidence" value="ECO:0007669"/>
    <property type="project" value="UniProtKB-UniRule"/>
</dbReference>
<feature type="region of interest" description="Disordered" evidence="6">
    <location>
        <begin position="822"/>
        <end position="853"/>
    </location>
</feature>
<organism evidence="9 10">
    <name type="scientific">Cyclospora cayetanensis</name>
    <dbReference type="NCBI Taxonomy" id="88456"/>
    <lineage>
        <taxon>Eukaryota</taxon>
        <taxon>Sar</taxon>
        <taxon>Alveolata</taxon>
        <taxon>Apicomplexa</taxon>
        <taxon>Conoidasida</taxon>
        <taxon>Coccidia</taxon>
        <taxon>Eucoccidiorida</taxon>
        <taxon>Eimeriorina</taxon>
        <taxon>Eimeriidae</taxon>
        <taxon>Cyclospora</taxon>
    </lineage>
</organism>
<feature type="compositionally biased region" description="Low complexity" evidence="6">
    <location>
        <begin position="91"/>
        <end position="101"/>
    </location>
</feature>
<evidence type="ECO:0000256" key="6">
    <source>
        <dbReference type="SAM" id="MobiDB-lite"/>
    </source>
</evidence>
<evidence type="ECO:0000256" key="5">
    <source>
        <dbReference type="PROSITE-ProRule" id="PRU01384"/>
    </source>
</evidence>
<evidence type="ECO:0000259" key="8">
    <source>
        <dbReference type="PROSITE" id="PS52040"/>
    </source>
</evidence>
<keyword evidence="2 5" id="KW-0799">Topoisomerase</keyword>
<dbReference type="Pfam" id="PF00521">
    <property type="entry name" value="DNA_topoisoIV"/>
    <property type="match status" value="1"/>
</dbReference>
<gene>
    <name evidence="10" type="primary">LOC34623017</name>
</gene>
<dbReference type="GO" id="GO:0005524">
    <property type="term" value="F:ATP binding"/>
    <property type="evidence" value="ECO:0007669"/>
    <property type="project" value="InterPro"/>
</dbReference>
<feature type="domain" description="Topo IIA-type catalytic" evidence="8">
    <location>
        <begin position="132"/>
        <end position="299"/>
    </location>
</feature>
<keyword evidence="9" id="KW-1185">Reference proteome</keyword>
<dbReference type="GeneID" id="34623017"/>
<feature type="active site" description="O-(5'-phospho-DNA)-tyrosine intermediate" evidence="5">
    <location>
        <position position="220"/>
    </location>
</feature>
<dbReference type="RefSeq" id="XP_026190829.1">
    <property type="nucleotide sequence ID" value="XM_026335044.1"/>
</dbReference>
<dbReference type="GO" id="GO:0006265">
    <property type="term" value="P:DNA topological change"/>
    <property type="evidence" value="ECO:0007669"/>
    <property type="project" value="UniProtKB-UniRule"/>
</dbReference>
<comment type="similarity">
    <text evidence="1">Belongs to the type II topoisomerase GyrA/ParC subunit family.</text>
</comment>
<comment type="catalytic activity">
    <reaction evidence="5">
        <text>ATP-dependent breakage, passage and rejoining of double-stranded DNA.</text>
        <dbReference type="EC" id="5.6.2.2"/>
    </reaction>
</comment>
<feature type="region of interest" description="Disordered" evidence="6">
    <location>
        <begin position="772"/>
        <end position="804"/>
    </location>
</feature>
<reference evidence="10" key="1">
    <citation type="submission" date="2025-08" db="UniProtKB">
        <authorList>
            <consortium name="RefSeq"/>
        </authorList>
    </citation>
    <scope>IDENTIFICATION</scope>
</reference>
<feature type="region of interest" description="Disordered" evidence="6">
    <location>
        <begin position="62"/>
        <end position="107"/>
    </location>
</feature>
<keyword evidence="7" id="KW-0732">Signal</keyword>
<dbReference type="PANTHER" id="PTHR43493">
    <property type="entry name" value="DNA GYRASE/TOPOISOMERASE SUBUNIT A"/>
    <property type="match status" value="1"/>
</dbReference>
<dbReference type="Gene3D" id="3.90.199.10">
    <property type="entry name" value="Topoisomerase II, domain 5"/>
    <property type="match status" value="1"/>
</dbReference>
<evidence type="ECO:0000256" key="3">
    <source>
        <dbReference type="ARBA" id="ARBA00023125"/>
    </source>
</evidence>
<feature type="compositionally biased region" description="Basic and acidic residues" evidence="6">
    <location>
        <begin position="787"/>
        <end position="796"/>
    </location>
</feature>
<keyword evidence="4 5" id="KW-0413">Isomerase</keyword>
<protein>
    <submittedName>
        <fullName evidence="10">Uncharacterized protein LOC34623017</fullName>
    </submittedName>
</protein>
<evidence type="ECO:0000313" key="10">
    <source>
        <dbReference type="RefSeq" id="XP_026190829.1"/>
    </source>
</evidence>
<dbReference type="AlphaFoldDB" id="A0A6P6RTF6"/>
<dbReference type="InterPro" id="IPR035516">
    <property type="entry name" value="Gyrase/topoIV_suA_C"/>
</dbReference>
<dbReference type="Proteomes" id="UP000515125">
    <property type="component" value="Unplaced"/>
</dbReference>
<dbReference type="GO" id="GO:0009330">
    <property type="term" value="C:DNA topoisomerase type II (double strand cut, ATP-hydrolyzing) complex"/>
    <property type="evidence" value="ECO:0007669"/>
    <property type="project" value="TreeGrafter"/>
</dbReference>
<dbReference type="InterPro" id="IPR013758">
    <property type="entry name" value="Topo_IIA_A/C_ab"/>
</dbReference>
<dbReference type="SMART" id="SM00434">
    <property type="entry name" value="TOP4c"/>
    <property type="match status" value="1"/>
</dbReference>
<dbReference type="InterPro" id="IPR002205">
    <property type="entry name" value="Topo_IIA_dom_A"/>
</dbReference>
<feature type="chain" id="PRO_5027961424" evidence="7">
    <location>
        <begin position="24"/>
        <end position="881"/>
    </location>
</feature>
<evidence type="ECO:0000256" key="2">
    <source>
        <dbReference type="ARBA" id="ARBA00023029"/>
    </source>
</evidence>
<evidence type="ECO:0000313" key="9">
    <source>
        <dbReference type="Proteomes" id="UP000515125"/>
    </source>
</evidence>
<dbReference type="SUPFAM" id="SSF56719">
    <property type="entry name" value="Type II DNA topoisomerase"/>
    <property type="match status" value="1"/>
</dbReference>
<feature type="compositionally biased region" description="Polar residues" evidence="6">
    <location>
        <begin position="77"/>
        <end position="90"/>
    </location>
</feature>
<dbReference type="PANTHER" id="PTHR43493:SF5">
    <property type="entry name" value="DNA GYRASE SUBUNIT A, CHLOROPLASTIC_MITOCHONDRIAL"/>
    <property type="match status" value="1"/>
</dbReference>
<dbReference type="OrthoDB" id="734at2759"/>
<evidence type="ECO:0000256" key="1">
    <source>
        <dbReference type="ARBA" id="ARBA00008263"/>
    </source>
</evidence>
<evidence type="ECO:0000256" key="7">
    <source>
        <dbReference type="SAM" id="SignalP"/>
    </source>
</evidence>